<dbReference type="EMBL" id="JSCE01000017">
    <property type="protein sequence ID" value="KHM53074.1"/>
    <property type="molecule type" value="Genomic_DNA"/>
</dbReference>
<proteinExistence type="predicted"/>
<gene>
    <name evidence="2" type="ORF">NZ47_00885</name>
</gene>
<evidence type="ECO:0000313" key="3">
    <source>
        <dbReference type="Proteomes" id="UP000030993"/>
    </source>
</evidence>
<dbReference type="Gene3D" id="3.40.630.30">
    <property type="match status" value="1"/>
</dbReference>
<comment type="caution">
    <text evidence="2">The sequence shown here is derived from an EMBL/GenBank/DDBJ whole genome shotgun (WGS) entry which is preliminary data.</text>
</comment>
<reference evidence="2 3" key="1">
    <citation type="journal article" date="2013" name="PLoS ONE">
        <title>Identification and characterization of three novel lipases belonging to families II and V from Anaerovibrio lipolyticus 5ST.</title>
        <authorList>
            <person name="Prive F."/>
            <person name="Kaderbhai N.N."/>
            <person name="Girdwood S."/>
            <person name="Worgan H.J."/>
            <person name="Pinloche E."/>
            <person name="Scollan N.D."/>
            <person name="Huws S.A."/>
            <person name="Newbold C.J."/>
        </authorList>
    </citation>
    <scope>NUCLEOTIDE SEQUENCE [LARGE SCALE GENOMIC DNA]</scope>
    <source>
        <strain evidence="2 3">5S</strain>
    </source>
</reference>
<dbReference type="PROSITE" id="PS51186">
    <property type="entry name" value="GNAT"/>
    <property type="match status" value="1"/>
</dbReference>
<dbReference type="STRING" id="82374.NZ47_00885"/>
<evidence type="ECO:0000313" key="2">
    <source>
        <dbReference type="EMBL" id="KHM53074.1"/>
    </source>
</evidence>
<accession>A0A0B2JZU9</accession>
<name>A0A0B2JZU9_9FIRM</name>
<dbReference type="InterPro" id="IPR000182">
    <property type="entry name" value="GNAT_dom"/>
</dbReference>
<dbReference type="InterPro" id="IPR016181">
    <property type="entry name" value="Acyl_CoA_acyltransferase"/>
</dbReference>
<dbReference type="GO" id="GO:0016747">
    <property type="term" value="F:acyltransferase activity, transferring groups other than amino-acyl groups"/>
    <property type="evidence" value="ECO:0007669"/>
    <property type="project" value="InterPro"/>
</dbReference>
<sequence length="151" mass="17627">MDYEYAKEKDIKELYDLQLRAFESEAEMINSRNVPALMESYEENRADFINWTVLIKRDDSGKIIGAVRCRENGDHIEIGRVMVAQEHRNRGIATDLMTAVEEMTQAKAFELYTCTKSYININLYEKLGYKIYKVEQGPSDLSFAYMRKTLD</sequence>
<protein>
    <recommendedName>
        <fullName evidence="1">N-acetyltransferase domain-containing protein</fullName>
    </recommendedName>
</protein>
<organism evidence="2 3">
    <name type="scientific">Anaerovibrio lipolyticus</name>
    <dbReference type="NCBI Taxonomy" id="82374"/>
    <lineage>
        <taxon>Bacteria</taxon>
        <taxon>Bacillati</taxon>
        <taxon>Bacillota</taxon>
        <taxon>Negativicutes</taxon>
        <taxon>Selenomonadales</taxon>
        <taxon>Selenomonadaceae</taxon>
        <taxon>Anaerovibrio</taxon>
    </lineage>
</organism>
<dbReference type="Pfam" id="PF00583">
    <property type="entry name" value="Acetyltransf_1"/>
    <property type="match status" value="1"/>
</dbReference>
<feature type="domain" description="N-acetyltransferase" evidence="1">
    <location>
        <begin position="1"/>
        <end position="151"/>
    </location>
</feature>
<dbReference type="RefSeq" id="WP_039205799.1">
    <property type="nucleotide sequence ID" value="NZ_JSCE01000017.1"/>
</dbReference>
<evidence type="ECO:0000259" key="1">
    <source>
        <dbReference type="PROSITE" id="PS51186"/>
    </source>
</evidence>
<dbReference type="Proteomes" id="UP000030993">
    <property type="component" value="Unassembled WGS sequence"/>
</dbReference>
<dbReference type="CDD" id="cd04301">
    <property type="entry name" value="NAT_SF"/>
    <property type="match status" value="1"/>
</dbReference>
<dbReference type="AlphaFoldDB" id="A0A0B2JZU9"/>
<dbReference type="SUPFAM" id="SSF55729">
    <property type="entry name" value="Acyl-CoA N-acyltransferases (Nat)"/>
    <property type="match status" value="1"/>
</dbReference>
<keyword evidence="3" id="KW-1185">Reference proteome</keyword>